<reference evidence="2 3" key="1">
    <citation type="submission" date="2017-11" db="EMBL/GenBank/DDBJ databases">
        <title>De-novo sequencing of pomegranate (Punica granatum L.) genome.</title>
        <authorList>
            <person name="Akparov Z."/>
            <person name="Amiraslanov A."/>
            <person name="Hajiyeva S."/>
            <person name="Abbasov M."/>
            <person name="Kaur K."/>
            <person name="Hamwieh A."/>
            <person name="Solovyev V."/>
            <person name="Salamov A."/>
            <person name="Braich B."/>
            <person name="Kosarev P."/>
            <person name="Mahmoud A."/>
            <person name="Hajiyev E."/>
            <person name="Babayeva S."/>
            <person name="Izzatullayeva V."/>
            <person name="Mammadov A."/>
            <person name="Mammadov A."/>
            <person name="Sharifova S."/>
            <person name="Ojaghi J."/>
            <person name="Eynullazada K."/>
            <person name="Bayramov B."/>
            <person name="Abdulazimova A."/>
            <person name="Shahmuradov I."/>
        </authorList>
    </citation>
    <scope>NUCLEOTIDE SEQUENCE [LARGE SCALE GENOMIC DNA]</scope>
    <source>
        <strain evidence="3">cv. AG2017</strain>
        <tissue evidence="2">Leaf</tissue>
    </source>
</reference>
<feature type="region of interest" description="Disordered" evidence="1">
    <location>
        <begin position="64"/>
        <end position="101"/>
    </location>
</feature>
<feature type="compositionally biased region" description="Acidic residues" evidence="1">
    <location>
        <begin position="84"/>
        <end position="94"/>
    </location>
</feature>
<proteinExistence type="predicted"/>
<keyword evidence="3" id="KW-1185">Reference proteome</keyword>
<evidence type="ECO:0000313" key="3">
    <source>
        <dbReference type="Proteomes" id="UP000233551"/>
    </source>
</evidence>
<dbReference type="Proteomes" id="UP000233551">
    <property type="component" value="Unassembled WGS sequence"/>
</dbReference>
<organism evidence="2 3">
    <name type="scientific">Punica granatum</name>
    <name type="common">Pomegranate</name>
    <dbReference type="NCBI Taxonomy" id="22663"/>
    <lineage>
        <taxon>Eukaryota</taxon>
        <taxon>Viridiplantae</taxon>
        <taxon>Streptophyta</taxon>
        <taxon>Embryophyta</taxon>
        <taxon>Tracheophyta</taxon>
        <taxon>Spermatophyta</taxon>
        <taxon>Magnoliopsida</taxon>
        <taxon>eudicotyledons</taxon>
        <taxon>Gunneridae</taxon>
        <taxon>Pentapetalae</taxon>
        <taxon>rosids</taxon>
        <taxon>malvids</taxon>
        <taxon>Myrtales</taxon>
        <taxon>Lythraceae</taxon>
        <taxon>Punica</taxon>
    </lineage>
</organism>
<accession>A0A2I0JKJ5</accession>
<comment type="caution">
    <text evidence="2">The sequence shown here is derived from an EMBL/GenBank/DDBJ whole genome shotgun (WGS) entry which is preliminary data.</text>
</comment>
<feature type="compositionally biased region" description="Polar residues" evidence="1">
    <location>
        <begin position="121"/>
        <end position="134"/>
    </location>
</feature>
<sequence>MSASPFLQVRSIDINHGSAGIVEREGPSGSLVRIQSPLYGAVCGKLNQRISLSSIRRMQDRLSESLPTMPLNSRDALAPRDPDDNYDEDEEEFDKDMPVLIDDPVRVTSRARATIVTVPTMQRGSSPNGSTVTPLFTPRGRSVDGMRSSGEVAPRGQRDATGAPLDESSDSPFSLEIL</sequence>
<evidence type="ECO:0000256" key="1">
    <source>
        <dbReference type="SAM" id="MobiDB-lite"/>
    </source>
</evidence>
<feature type="region of interest" description="Disordered" evidence="1">
    <location>
        <begin position="121"/>
        <end position="178"/>
    </location>
</feature>
<gene>
    <name evidence="2" type="ORF">CRG98_022817</name>
</gene>
<dbReference type="EMBL" id="PGOL01001571">
    <property type="protein sequence ID" value="PKI56791.1"/>
    <property type="molecule type" value="Genomic_DNA"/>
</dbReference>
<name>A0A2I0JKJ5_PUNGR</name>
<evidence type="ECO:0000313" key="2">
    <source>
        <dbReference type="EMBL" id="PKI56791.1"/>
    </source>
</evidence>
<dbReference type="AlphaFoldDB" id="A0A2I0JKJ5"/>
<protein>
    <submittedName>
        <fullName evidence="2">Uncharacterized protein</fullName>
    </submittedName>
</protein>